<accession>A0AAD9UN62</accession>
<proteinExistence type="predicted"/>
<dbReference type="EMBL" id="JALLKP010000004">
    <property type="protein sequence ID" value="KAK2195579.1"/>
    <property type="molecule type" value="Genomic_DNA"/>
</dbReference>
<protein>
    <submittedName>
        <fullName evidence="1">Uncharacterized protein</fullName>
    </submittedName>
</protein>
<name>A0AAD9UN62_9APIC</name>
<evidence type="ECO:0000313" key="1">
    <source>
        <dbReference type="EMBL" id="KAK2195579.1"/>
    </source>
</evidence>
<keyword evidence="2" id="KW-1185">Reference proteome</keyword>
<reference evidence="1" key="1">
    <citation type="journal article" date="2023" name="Nat. Microbiol.">
        <title>Babesia duncani multi-omics identifies virulence factors and drug targets.</title>
        <authorList>
            <person name="Singh P."/>
            <person name="Lonardi S."/>
            <person name="Liang Q."/>
            <person name="Vydyam P."/>
            <person name="Khabirova E."/>
            <person name="Fang T."/>
            <person name="Gihaz S."/>
            <person name="Thekkiniath J."/>
            <person name="Munshi M."/>
            <person name="Abel S."/>
            <person name="Ciampossin L."/>
            <person name="Batugedara G."/>
            <person name="Gupta M."/>
            <person name="Lu X.M."/>
            <person name="Lenz T."/>
            <person name="Chakravarty S."/>
            <person name="Cornillot E."/>
            <person name="Hu Y."/>
            <person name="Ma W."/>
            <person name="Gonzalez L.M."/>
            <person name="Sanchez S."/>
            <person name="Estrada K."/>
            <person name="Sanchez-Flores A."/>
            <person name="Montero E."/>
            <person name="Harb O.S."/>
            <person name="Le Roch K.G."/>
            <person name="Mamoun C.B."/>
        </authorList>
    </citation>
    <scope>NUCLEOTIDE SEQUENCE</scope>
    <source>
        <strain evidence="1">WA1</strain>
    </source>
</reference>
<dbReference type="GeneID" id="94337553"/>
<dbReference type="Proteomes" id="UP001214638">
    <property type="component" value="Unassembled WGS sequence"/>
</dbReference>
<organism evidence="1 2">
    <name type="scientific">Babesia duncani</name>
    <dbReference type="NCBI Taxonomy" id="323732"/>
    <lineage>
        <taxon>Eukaryota</taxon>
        <taxon>Sar</taxon>
        <taxon>Alveolata</taxon>
        <taxon>Apicomplexa</taxon>
        <taxon>Aconoidasida</taxon>
        <taxon>Piroplasmida</taxon>
        <taxon>Babesiidae</taxon>
        <taxon>Babesia</taxon>
    </lineage>
</organism>
<dbReference type="KEGG" id="bdw:94337553"/>
<comment type="caution">
    <text evidence="1">The sequence shown here is derived from an EMBL/GenBank/DDBJ whole genome shotgun (WGS) entry which is preliminary data.</text>
</comment>
<evidence type="ECO:0000313" key="2">
    <source>
        <dbReference type="Proteomes" id="UP001214638"/>
    </source>
</evidence>
<gene>
    <name evidence="1" type="ORF">BdWA1_003256</name>
</gene>
<dbReference type="AlphaFoldDB" id="A0AAD9UN62"/>
<sequence>MSKNEPELGEWLQEWLRRYKLENSLESELQWENDPFLPNKYSLANSPCEVALEVYNAIQSQNLSLEQLIKYINTVGTIISNVNLRAVAAQPLSMQKQMISVILVNDCTNCLLECHKPNSFGYVYLLVRLLFEILLYTKSLAVRSVAYSQIKRNSRIIKHLLSLIVYPFDEANCEYPFPRSNYVNNVLVEMFQNFVQHSDLNLQLCGIQLLSLAPAQCAASPELMSALRICLTRDDDDECNVTVAGSLYSILQFAKEFVALDFLHAAFQSASKFPSNCAKIEAFVLVILGLVSNPKLAKIAYNLCWDMINHLTNLSTQTDTDERVKVQMQFFLIFASCVTCPNDPEIVQKQNKQLEVLENESNKLYITYCQFILQRRTGYTPESIHNLSVLVEKLGHFPSGNKSIKLESLLRYEIARLRVQDNCGKIPTNQWDYKTLFSDIMEGLDADLFLNAIAKTIISTDRPEDVLNQMLRDIGDLYTKLKLQDRLRLFRCFEVAFAITICLHQSSSVKIPEPYPEELQCIFGDASTVDNFNVDFKSNASRYVFMRALLGVMYSCMEVDRIENCVTIIINLINGQTIAETSVESSMDSVTEIVYYNQTVENDLGVLISKMVHLNASQPEEMYHAMVICYRLGIYELGEAFAGRLGLYTSDLFQWFNAFECWGHGHVQDVFKIDEFVQYQRRCLYALEACTIATHVEIGHKYAYDRGFTGLNYYPCNFALQNWCILLLVLKVALGHLLAEPDYPRLYCVFLCLRMQYLVYKYLYKHCPETMQAASILEAVSLIGLKLSPCDYPINIQDVFDCFNLYISGFDPSLSRLDTLDILKMVPPFRNKVATIKLYGSSPNFTAAQIWSQLALHFKVRQGRRLHCFKRCTAIRTAIQRSSVAIMGLESNHEILNALLSIDLPTPIGVLKAYPLCFAALVATLEIQKQQMLYTIEFQGTIRNLKVGDVVPLVCIYEDTSNGALLHAKFKMRQNSLYARILINLENQDVTTLKFMSLPLDLNCNPLGMPSPVYLVKKHI</sequence>
<dbReference type="RefSeq" id="XP_067802422.1">
    <property type="nucleotide sequence ID" value="XM_067948271.1"/>
</dbReference>